<dbReference type="InterPro" id="IPR000048">
    <property type="entry name" value="IQ_motif_EF-hand-BS"/>
</dbReference>
<dbReference type="FunFam" id="3.10.390.10:FF:000001">
    <property type="entry name" value="SKI family transcriptional corepressor 1"/>
    <property type="match status" value="1"/>
</dbReference>
<feature type="compositionally biased region" description="Basic and acidic residues" evidence="8">
    <location>
        <begin position="1478"/>
        <end position="1490"/>
    </location>
</feature>
<feature type="region of interest" description="Disordered" evidence="8">
    <location>
        <begin position="1297"/>
        <end position="1343"/>
    </location>
</feature>
<comment type="caution">
    <text evidence="10">The sequence shown here is derived from an EMBL/GenBank/DDBJ whole genome shotgun (WGS) entry which is preliminary data.</text>
</comment>
<evidence type="ECO:0000256" key="7">
    <source>
        <dbReference type="SAM" id="Coils"/>
    </source>
</evidence>
<dbReference type="PANTHER" id="PTHR14465">
    <property type="entry name" value="IQ DOMAIN-CONTAINING PROTEIN H"/>
    <property type="match status" value="1"/>
</dbReference>
<dbReference type="PROSITE" id="PS50096">
    <property type="entry name" value="IQ"/>
    <property type="match status" value="1"/>
</dbReference>
<accession>A0A6A4T9I0</accession>
<dbReference type="InterPro" id="IPR009061">
    <property type="entry name" value="DNA-bd_dom_put_sf"/>
</dbReference>
<dbReference type="CDD" id="cd21080">
    <property type="entry name" value="DHD_Skor"/>
    <property type="match status" value="1"/>
</dbReference>
<dbReference type="SUPFAM" id="SSF63763">
    <property type="entry name" value="SAND domain-like"/>
    <property type="match status" value="1"/>
</dbReference>
<dbReference type="FunFam" id="3.10.260.20:FF:000003">
    <property type="entry name" value="SKI family transcriptional corepressor 1 homolog-B-like"/>
    <property type="match status" value="1"/>
</dbReference>
<evidence type="ECO:0000256" key="2">
    <source>
        <dbReference type="ARBA" id="ARBA00009513"/>
    </source>
</evidence>
<keyword evidence="5" id="KW-0804">Transcription</keyword>
<dbReference type="Gene3D" id="3.10.260.20">
    <property type="entry name" value="Ski"/>
    <property type="match status" value="1"/>
</dbReference>
<dbReference type="Gene3D" id="3.10.390.10">
    <property type="entry name" value="SAND domain-like"/>
    <property type="match status" value="1"/>
</dbReference>
<dbReference type="Pfam" id="PF08782">
    <property type="entry name" value="c-SKI_SMAD_bind"/>
    <property type="match status" value="1"/>
</dbReference>
<dbReference type="InterPro" id="IPR037000">
    <property type="entry name" value="Ski_DNA-bd_sf"/>
</dbReference>
<evidence type="ECO:0000256" key="4">
    <source>
        <dbReference type="ARBA" id="ARBA00023015"/>
    </source>
</evidence>
<keyword evidence="6" id="KW-0539">Nucleus</keyword>
<evidence type="ECO:0000259" key="9">
    <source>
        <dbReference type="SMART" id="SM01046"/>
    </source>
</evidence>
<proteinExistence type="inferred from homology"/>
<dbReference type="Pfam" id="PF00612">
    <property type="entry name" value="IQ"/>
    <property type="match status" value="1"/>
</dbReference>
<dbReference type="InterPro" id="IPR010919">
    <property type="entry name" value="SAND-like_dom_sf"/>
</dbReference>
<dbReference type="EMBL" id="VEVO01000006">
    <property type="protein sequence ID" value="KAF0041048.1"/>
    <property type="molecule type" value="Genomic_DNA"/>
</dbReference>
<evidence type="ECO:0000313" key="10">
    <source>
        <dbReference type="EMBL" id="KAF0041048.1"/>
    </source>
</evidence>
<evidence type="ECO:0000256" key="6">
    <source>
        <dbReference type="ARBA" id="ARBA00023242"/>
    </source>
</evidence>
<dbReference type="SMART" id="SM01046">
    <property type="entry name" value="c-SKI_SMAD_bind"/>
    <property type="match status" value="1"/>
</dbReference>
<keyword evidence="4" id="KW-0805">Transcription regulation</keyword>
<dbReference type="Proteomes" id="UP000438429">
    <property type="component" value="Unassembled WGS sequence"/>
</dbReference>
<feature type="region of interest" description="Disordered" evidence="8">
    <location>
        <begin position="1545"/>
        <end position="1607"/>
    </location>
</feature>
<dbReference type="SMART" id="SM00015">
    <property type="entry name" value="IQ"/>
    <property type="match status" value="1"/>
</dbReference>
<feature type="region of interest" description="Disordered" evidence="8">
    <location>
        <begin position="1679"/>
        <end position="1700"/>
    </location>
</feature>
<feature type="compositionally biased region" description="Basic and acidic residues" evidence="8">
    <location>
        <begin position="1446"/>
        <end position="1456"/>
    </location>
</feature>
<gene>
    <name evidence="10" type="ORF">F2P81_006946</name>
</gene>
<feature type="region of interest" description="Disordered" evidence="8">
    <location>
        <begin position="1426"/>
        <end position="1491"/>
    </location>
</feature>
<dbReference type="InterPro" id="IPR029245">
    <property type="entry name" value="DUF4528"/>
</dbReference>
<protein>
    <recommendedName>
        <fullName evidence="9">c-SKI SMAD4-binding domain-containing protein</fullName>
    </recommendedName>
</protein>
<feature type="compositionally biased region" description="Acidic residues" evidence="8">
    <location>
        <begin position="1684"/>
        <end position="1697"/>
    </location>
</feature>
<evidence type="ECO:0000256" key="8">
    <source>
        <dbReference type="SAM" id="MobiDB-lite"/>
    </source>
</evidence>
<dbReference type="GO" id="GO:0005634">
    <property type="term" value="C:nucleus"/>
    <property type="evidence" value="ECO:0007669"/>
    <property type="project" value="UniProtKB-SubCell"/>
</dbReference>
<comment type="subcellular location">
    <subcellularLocation>
        <location evidence="1">Nucleus</location>
    </subcellularLocation>
</comment>
<evidence type="ECO:0000256" key="3">
    <source>
        <dbReference type="ARBA" id="ARBA00022491"/>
    </source>
</evidence>
<feature type="domain" description="c-SKI SMAD4-binding" evidence="9">
    <location>
        <begin position="1203"/>
        <end position="1295"/>
    </location>
</feature>
<keyword evidence="7" id="KW-0175">Coiled coil</keyword>
<dbReference type="InterPro" id="IPR056855">
    <property type="entry name" value="ATP-grasp_IQCH"/>
</dbReference>
<dbReference type="InterPro" id="IPR014890">
    <property type="entry name" value="c-SKI_SMAD4-bd_dom"/>
</dbReference>
<evidence type="ECO:0000256" key="1">
    <source>
        <dbReference type="ARBA" id="ARBA00004123"/>
    </source>
</evidence>
<dbReference type="InterPro" id="IPR003380">
    <property type="entry name" value="SKI/SNO/DAC"/>
</dbReference>
<dbReference type="Pfam" id="PF24923">
    <property type="entry name" value="ATP-grasp_IQCH"/>
    <property type="match status" value="1"/>
</dbReference>
<dbReference type="SUPFAM" id="SSF46955">
    <property type="entry name" value="Putative DNA-binding domain"/>
    <property type="match status" value="1"/>
</dbReference>
<name>A0A6A4T9I0_SCOMX</name>
<dbReference type="GO" id="GO:0046332">
    <property type="term" value="F:SMAD binding"/>
    <property type="evidence" value="ECO:0007669"/>
    <property type="project" value="InterPro"/>
</dbReference>
<keyword evidence="3" id="KW-0678">Repressor</keyword>
<dbReference type="CDD" id="cd23767">
    <property type="entry name" value="IQCD"/>
    <property type="match status" value="1"/>
</dbReference>
<evidence type="ECO:0000256" key="5">
    <source>
        <dbReference type="ARBA" id="ARBA00023163"/>
    </source>
</evidence>
<dbReference type="Pfam" id="PF15031">
    <property type="entry name" value="DUF4528"/>
    <property type="match status" value="1"/>
</dbReference>
<feature type="coiled-coil region" evidence="7">
    <location>
        <begin position="1714"/>
        <end position="1748"/>
    </location>
</feature>
<feature type="region of interest" description="Disordered" evidence="8">
    <location>
        <begin position="1031"/>
        <end position="1095"/>
    </location>
</feature>
<feature type="region of interest" description="Disordered" evidence="8">
    <location>
        <begin position="190"/>
        <end position="210"/>
    </location>
</feature>
<sequence>MTGTLQDEDKFGAVLVQVQADLRQLRCSVEKVTVSERVTTRDIQALDSAIRKTESSIKHKSTLSMRLLRNPAHPNNKAIMFQKCGISLPDVHKRSKHLVKHHRILTGPAMRLKAFGQKAHLNLTIPEEGTGTVPDSSFHHMSIQHKAASLHPREDSYYSKIGLIGSKSQCHKQMKWETVSGYTCEKTGSKCSPLRTTKTPPPISTSKSMDHRSMMQSTNDLIPQNPENIPVPVPVSTSKYPFTITNGRLNPMAADFCHFRQSLSLCWSSVVFALEALEKLLRDFAVPLAKVSGERLVEFAHGWDSGWRKAGPRTGLLSVLENWEVVSGLVLRPGQRYRGEGGTEAAATHIQSCWRRYVARKAYLRHSRRKWAAETIAISWLMHTRKRCVRKALQARRVRQLENYRCRAQNLAANWKHIQSSKRTIIHIPSLGYSQRQRLNLRGFDVLQNKQINRLCDIRDSNVQVIYICPRHLGEDILDYYTSLLMRDGATDGTEKRTTGEASSCVSAFIILTPEAVDYFPTRNMCLSTLLKYSPHTLKRIKNLIQGKQAYIVGGVAHVDDLAVADELGVPILGPEPAVAQLYSTKSGGRRIFTGAEVDVPPGQADIYSLNQLHETLAELLTQNFDVQRWLFKIDSEHSGRGTAYCDICHLSCYKWALQEYHRHGPELWNTKWIQESVLLRYLDEIPEWLARHARPAKTSCYPNWARFRKTFLRQGGVVEAYPPSDSVTCLTVDLLLEPGGEVTMLSCGDQLHGSFQLEAIGSTVPQTSVHPETLHSICLRVGQACLQRLIVGYVSVDLATFLNHNTMEQKVWAINVDLTYSDQLAMTQMLLMMTGGTLNCRTSCLEVPMLIREKYCDHQIAAKPPVVNRYAVLGSRLFHSNLSMLYHNVFFMMCRAHGIGFNMKRKEGTVFALYDSSERCSIGMMTGPRPAASEVLTCHLVQRKLPPWTSFCVRYSSVHNDQFGLSNFNWRVQGSNYHILRTGCFPFVKYHCSKAPAQNLDFEDRQAHGSDFFSPMMHDGGPVNMTGSLRINKVPDRPPPTARPIKPKLGAPFRINPVVNASKPPSMDPIPAGRDSSSPPSSKQELSYPSTNNLKPNQVGSTVLYGIPIVSLVIDGQERLCLAQISNTLLKNYSYNEIHNRRVALGITCVQCTPVQLEILRRAGAMPISSRRCGMITKREAERLCKSFLGAHAPPKLPENFAFDVSHECAWGSRGNFIPARYNSSRAKCIKCSYCNMYFSPNKFIFHSHRTPESKYTQPDAANFNSWRRHLKLSDKNSPQEVLHAWEDVKAMFNGGSRKRTLPGSGSGSGSPFKSQGPNRPREPAEIPAKIPSCEDTRGGMASTRSYPVIPVPNKGFGMLQKIPPPLFPHPYGFPAFGLCQKKDDGLMGEQSKAGLPGVLWPGTKDSAYHPFPMFWPAPGALPMPPYPPTQHKPTPELLCPPRQTDMDLSEHSDRSTNTSKDSMVENDRCSSTQSARNDDDKSGDEARPLEGMTLAHRKISYVSAFRPVVKDADCIAKLYGNRGPYGGCRTGYLSPDFLSESSSYRSASPCVDSEGDPDVDVETNKTPDEEEEEEEVVCPRTPPGLPHSVSPKGSDCKGPQESGVFDPQKMSLHVAQSSGRHVHSKPLSETHISASFTEVYTPERGELQQRISPYQFRPANYQTGILTTNVEEIETKSFNEQSSEENQQDPDDGEDVPVRAVPSQRDIESLAKEELQKQLLEQVELRKRLEREFQNLKDNFQDQMKRELSYREEMVQQLHIVRGHIKCLSRVVCTRMHVHWLMVVSPFLLEAHDALHHFSCKMLTPRHCTGSCSFKSPLLPP</sequence>
<dbReference type="InterPro" id="IPR038752">
    <property type="entry name" value="IQCH"/>
</dbReference>
<feature type="compositionally biased region" description="Polar residues" evidence="8">
    <location>
        <begin position="1084"/>
        <end position="1095"/>
    </location>
</feature>
<organism evidence="10 11">
    <name type="scientific">Scophthalmus maximus</name>
    <name type="common">Turbot</name>
    <name type="synonym">Psetta maxima</name>
    <dbReference type="NCBI Taxonomy" id="52904"/>
    <lineage>
        <taxon>Eukaryota</taxon>
        <taxon>Metazoa</taxon>
        <taxon>Chordata</taxon>
        <taxon>Craniata</taxon>
        <taxon>Vertebrata</taxon>
        <taxon>Euteleostomi</taxon>
        <taxon>Actinopterygii</taxon>
        <taxon>Neopterygii</taxon>
        <taxon>Teleostei</taxon>
        <taxon>Neoteleostei</taxon>
        <taxon>Acanthomorphata</taxon>
        <taxon>Carangaria</taxon>
        <taxon>Pleuronectiformes</taxon>
        <taxon>Pleuronectoidei</taxon>
        <taxon>Scophthalmidae</taxon>
        <taxon>Scophthalmus</taxon>
    </lineage>
</organism>
<reference evidence="10 11" key="1">
    <citation type="submission" date="2019-06" db="EMBL/GenBank/DDBJ databases">
        <title>Draft genomes of female and male turbot (Scophthalmus maximus).</title>
        <authorList>
            <person name="Xu H."/>
            <person name="Xu X.-W."/>
            <person name="Shao C."/>
            <person name="Chen S."/>
        </authorList>
    </citation>
    <scope>NUCLEOTIDE SEQUENCE [LARGE SCALE GENOMIC DNA]</scope>
    <source>
        <strain evidence="10">Ysfricsl-2016a</strain>
        <tissue evidence="10">Blood</tissue>
    </source>
</reference>
<evidence type="ECO:0000313" key="11">
    <source>
        <dbReference type="Proteomes" id="UP000438429"/>
    </source>
</evidence>
<dbReference type="Pfam" id="PF02437">
    <property type="entry name" value="Ski_Sno_DHD"/>
    <property type="match status" value="1"/>
</dbReference>
<dbReference type="PANTHER" id="PTHR14465:SF0">
    <property type="entry name" value="IQ DOMAIN-CONTAINING PROTEIN H"/>
    <property type="match status" value="1"/>
</dbReference>
<comment type="similarity">
    <text evidence="2">Belongs to the SKI family.</text>
</comment>